<comment type="cofactor">
    <cofactor evidence="13">
        <name>iron-sulfur cluster</name>
        <dbReference type="ChEBI" id="CHEBI:30408"/>
    </cofactor>
</comment>
<evidence type="ECO:0000256" key="6">
    <source>
        <dbReference type="ARBA" id="ARBA00022723"/>
    </source>
</evidence>
<dbReference type="PANTHER" id="PTHR36531:SF6">
    <property type="entry name" value="DNA REPLICATION ATP-DEPENDENT HELICASE_NUCLEASE DNA2"/>
    <property type="match status" value="1"/>
</dbReference>
<dbReference type="InterPro" id="IPR051827">
    <property type="entry name" value="Cas4_exonuclease"/>
</dbReference>
<dbReference type="RefSeq" id="WP_004333875.1">
    <property type="nucleotide sequence ID" value="NZ_ACNN01000023.1"/>
</dbReference>
<dbReference type="GO" id="GO:0051536">
    <property type="term" value="F:iron-sulfur cluster binding"/>
    <property type="evidence" value="ECO:0007669"/>
    <property type="project" value="UniProtKB-KW"/>
</dbReference>
<gene>
    <name evidence="15" type="primary">cas4</name>
    <name evidence="15" type="ORF">POREN0001_0856</name>
</gene>
<evidence type="ECO:0000256" key="10">
    <source>
        <dbReference type="ARBA" id="ARBA00023014"/>
    </source>
</evidence>
<keyword evidence="7 13" id="KW-0378">Hydrolase</keyword>
<dbReference type="AlphaFoldDB" id="C3JB26"/>
<keyword evidence="12 13" id="KW-0464">Manganese</keyword>
<evidence type="ECO:0000256" key="11">
    <source>
        <dbReference type="ARBA" id="ARBA00023118"/>
    </source>
</evidence>
<evidence type="ECO:0000256" key="1">
    <source>
        <dbReference type="ARBA" id="ARBA00001966"/>
    </source>
</evidence>
<evidence type="ECO:0000313" key="15">
    <source>
        <dbReference type="EMBL" id="EEN82618.1"/>
    </source>
</evidence>
<organism evidence="15 16">
    <name type="scientific">Porphyromonas endodontalis (strain ATCC 35406 / DSM 24491 / JCM 8526 / CCUG 16442 / BCRC 14492 / NCTC 13058 / HG 370)</name>
    <name type="common">Bacteroides endodontalis</name>
    <dbReference type="NCBI Taxonomy" id="553175"/>
    <lineage>
        <taxon>Bacteria</taxon>
        <taxon>Pseudomonadati</taxon>
        <taxon>Bacteroidota</taxon>
        <taxon>Bacteroidia</taxon>
        <taxon>Bacteroidales</taxon>
        <taxon>Porphyromonadaceae</taxon>
        <taxon>Porphyromonas</taxon>
    </lineage>
</organism>
<dbReference type="GeneID" id="93365044"/>
<evidence type="ECO:0000256" key="5">
    <source>
        <dbReference type="ARBA" id="ARBA00022722"/>
    </source>
</evidence>
<keyword evidence="11 13" id="KW-0051">Antiviral defense</keyword>
<comment type="cofactor">
    <cofactor evidence="13">
        <name>Mg(2+)</name>
        <dbReference type="ChEBI" id="CHEBI:18420"/>
    </cofactor>
    <cofactor evidence="13">
        <name>Mn(2+)</name>
        <dbReference type="ChEBI" id="CHEBI:29035"/>
    </cofactor>
    <text evidence="13">Mg(2+) or Mn(2+) required for ssDNA cleavage activity.</text>
</comment>
<evidence type="ECO:0000256" key="7">
    <source>
        <dbReference type="ARBA" id="ARBA00022801"/>
    </source>
</evidence>
<dbReference type="InterPro" id="IPR013343">
    <property type="entry name" value="CRISPR-assoc_prot_Cas4"/>
</dbReference>
<dbReference type="InterPro" id="IPR022765">
    <property type="entry name" value="Dna2/Cas4_DUF83"/>
</dbReference>
<keyword evidence="10 13" id="KW-0411">Iron-sulfur</keyword>
<comment type="function">
    <text evidence="13">CRISPR (clustered regularly interspaced short palindromic repeat) is an adaptive immune system that provides protection against mobile genetic elements (viruses, transposable elements and conjugative plasmids). CRISPR clusters contain sequences complementary to antecedent mobile elements and target invading nucleic acids. CRISPR clusters are transcribed and processed into CRISPR RNA (crRNA).</text>
</comment>
<evidence type="ECO:0000256" key="8">
    <source>
        <dbReference type="ARBA" id="ARBA00022839"/>
    </source>
</evidence>
<protein>
    <recommendedName>
        <fullName evidence="4 13">CRISPR-associated exonuclease Cas4</fullName>
        <ecNumber evidence="3 13">3.1.12.1</ecNumber>
    </recommendedName>
</protein>
<dbReference type="NCBIfam" id="TIGR00372">
    <property type="entry name" value="cas4"/>
    <property type="match status" value="1"/>
</dbReference>
<sequence length="224" mass="25747">MSTTRYTEDEMLMLSGIQHFAFCPRQWWLIHVDQAWAENRLTALGQQMHQRVNDPNESERRGTTITLRAMPIASTTLGLYGVADAVELRPASPEEGFTHPRYPGYWHPTPIEYKRGAPKRYTKADQLQLCAEAICLEEMYSVHIPFGYLFYGETKHRSEVELTSDLRAETAEIARQMHESFSQGKAISPFPITACRNCSLQDLCLPQVTQCPSVSEYFKKHRIF</sequence>
<dbReference type="eggNOG" id="COG1468">
    <property type="taxonomic scope" value="Bacteria"/>
</dbReference>
<dbReference type="GO" id="GO:0004527">
    <property type="term" value="F:exonuclease activity"/>
    <property type="evidence" value="ECO:0007669"/>
    <property type="project" value="UniProtKB-KW"/>
</dbReference>
<dbReference type="Pfam" id="PF01930">
    <property type="entry name" value="Cas_Cas4"/>
    <property type="match status" value="1"/>
</dbReference>
<comment type="similarity">
    <text evidence="2 13">Belongs to the CRISPR-associated exonuclease Cas4 family.</text>
</comment>
<feature type="domain" description="DUF83" evidence="14">
    <location>
        <begin position="109"/>
        <end position="205"/>
    </location>
</feature>
<keyword evidence="16" id="KW-1185">Reference proteome</keyword>
<dbReference type="EMBL" id="ACNN01000023">
    <property type="protein sequence ID" value="EEN82618.1"/>
    <property type="molecule type" value="Genomic_DNA"/>
</dbReference>
<proteinExistence type="inferred from homology"/>
<keyword evidence="9 13" id="KW-0408">Iron</keyword>
<comment type="cofactor">
    <cofactor evidence="1">
        <name>[4Fe-4S] cluster</name>
        <dbReference type="ChEBI" id="CHEBI:49883"/>
    </cofactor>
</comment>
<dbReference type="InterPro" id="IPR011604">
    <property type="entry name" value="PDDEXK-like_dom_sf"/>
</dbReference>
<evidence type="ECO:0000256" key="4">
    <source>
        <dbReference type="ARBA" id="ARBA00020049"/>
    </source>
</evidence>
<keyword evidence="8 13" id="KW-0269">Exonuclease</keyword>
<dbReference type="GO" id="GO:0051607">
    <property type="term" value="P:defense response to virus"/>
    <property type="evidence" value="ECO:0007669"/>
    <property type="project" value="UniProtKB-KW"/>
</dbReference>
<accession>C3JB26</accession>
<evidence type="ECO:0000256" key="3">
    <source>
        <dbReference type="ARBA" id="ARBA00012768"/>
    </source>
</evidence>
<keyword evidence="5 13" id="KW-0540">Nuclease</keyword>
<evidence type="ECO:0000313" key="16">
    <source>
        <dbReference type="Proteomes" id="UP000004295"/>
    </source>
</evidence>
<reference evidence="15 16" key="1">
    <citation type="submission" date="2009-04" db="EMBL/GenBank/DDBJ databases">
        <authorList>
            <person name="Sebastian Y."/>
            <person name="Madupu R."/>
            <person name="Durkin A.S."/>
            <person name="Torralba M."/>
            <person name="Methe B."/>
            <person name="Sutton G.G."/>
            <person name="Strausberg R.L."/>
            <person name="Nelson K.E."/>
        </authorList>
    </citation>
    <scope>NUCLEOTIDE SEQUENCE [LARGE SCALE GENOMIC DNA]</scope>
    <source>
        <strain evidence="16">ATCC 35406 / BCRC 14492 / JCM 8526 / NCTC 13058 / HG 370</strain>
    </source>
</reference>
<comment type="caution">
    <text evidence="15">The sequence shown here is derived from an EMBL/GenBank/DDBJ whole genome shotgun (WGS) entry which is preliminary data.</text>
</comment>
<evidence type="ECO:0000259" key="14">
    <source>
        <dbReference type="Pfam" id="PF01930"/>
    </source>
</evidence>
<evidence type="ECO:0000256" key="2">
    <source>
        <dbReference type="ARBA" id="ARBA00009189"/>
    </source>
</evidence>
<dbReference type="Proteomes" id="UP000004295">
    <property type="component" value="Unassembled WGS sequence"/>
</dbReference>
<dbReference type="GO" id="GO:0046872">
    <property type="term" value="F:metal ion binding"/>
    <property type="evidence" value="ECO:0007669"/>
    <property type="project" value="UniProtKB-KW"/>
</dbReference>
<dbReference type="Gene3D" id="3.90.320.10">
    <property type="match status" value="1"/>
</dbReference>
<evidence type="ECO:0000256" key="12">
    <source>
        <dbReference type="ARBA" id="ARBA00023211"/>
    </source>
</evidence>
<name>C3JB26_POREA</name>
<evidence type="ECO:0000256" key="9">
    <source>
        <dbReference type="ARBA" id="ARBA00023004"/>
    </source>
</evidence>
<dbReference type="EC" id="3.1.12.1" evidence="3 13"/>
<keyword evidence="6 13" id="KW-0479">Metal-binding</keyword>
<dbReference type="PANTHER" id="PTHR36531">
    <property type="entry name" value="CRISPR-ASSOCIATED EXONUCLEASE CAS4"/>
    <property type="match status" value="1"/>
</dbReference>
<dbReference type="STRING" id="553175.POREN0001_0856"/>
<evidence type="ECO:0000256" key="13">
    <source>
        <dbReference type="RuleBase" id="RU365022"/>
    </source>
</evidence>